<evidence type="ECO:0000313" key="2">
    <source>
        <dbReference type="EMBL" id="EJT81739.1"/>
    </source>
</evidence>
<dbReference type="EMBL" id="GL385395">
    <property type="protein sequence ID" value="EJT81739.1"/>
    <property type="molecule type" value="Genomic_DNA"/>
</dbReference>
<keyword evidence="4" id="KW-1185">Reference proteome</keyword>
<protein>
    <submittedName>
        <fullName evidence="2 3">Uncharacterized protein</fullName>
    </submittedName>
</protein>
<proteinExistence type="predicted"/>
<evidence type="ECO:0000256" key="1">
    <source>
        <dbReference type="SAM" id="MobiDB-lite"/>
    </source>
</evidence>
<accession>J3NKD5</accession>
<dbReference type="AlphaFoldDB" id="J3NKD5"/>
<evidence type="ECO:0000313" key="4">
    <source>
        <dbReference type="Proteomes" id="UP000006039"/>
    </source>
</evidence>
<reference evidence="3" key="4">
    <citation type="journal article" date="2015" name="G3 (Bethesda)">
        <title>Genome sequences of three phytopathogenic species of the Magnaporthaceae family of fungi.</title>
        <authorList>
            <person name="Okagaki L.H."/>
            <person name="Nunes C.C."/>
            <person name="Sailsbery J."/>
            <person name="Clay B."/>
            <person name="Brown D."/>
            <person name="John T."/>
            <person name="Oh Y."/>
            <person name="Young N."/>
            <person name="Fitzgerald M."/>
            <person name="Haas B.J."/>
            <person name="Zeng Q."/>
            <person name="Young S."/>
            <person name="Adiconis X."/>
            <person name="Fan L."/>
            <person name="Levin J.Z."/>
            <person name="Mitchell T.K."/>
            <person name="Okubara P.A."/>
            <person name="Farman M.L."/>
            <person name="Kohn L.M."/>
            <person name="Birren B."/>
            <person name="Ma L.-J."/>
            <person name="Dean R.A."/>
        </authorList>
    </citation>
    <scope>NUCLEOTIDE SEQUENCE</scope>
    <source>
        <strain evidence="3">R3-111a-1</strain>
    </source>
</reference>
<reference evidence="2" key="2">
    <citation type="submission" date="2010-07" db="EMBL/GenBank/DDBJ databases">
        <authorList>
            <consortium name="The Broad Institute Genome Sequencing Platform"/>
            <consortium name="Broad Institute Genome Sequencing Center for Infectious Disease"/>
            <person name="Ma L.-J."/>
            <person name="Dead R."/>
            <person name="Young S."/>
            <person name="Zeng Q."/>
            <person name="Koehrsen M."/>
            <person name="Alvarado L."/>
            <person name="Berlin A."/>
            <person name="Chapman S.B."/>
            <person name="Chen Z."/>
            <person name="Freedman E."/>
            <person name="Gellesch M."/>
            <person name="Goldberg J."/>
            <person name="Griggs A."/>
            <person name="Gujja S."/>
            <person name="Heilman E.R."/>
            <person name="Heiman D."/>
            <person name="Hepburn T."/>
            <person name="Howarth C."/>
            <person name="Jen D."/>
            <person name="Larson L."/>
            <person name="Mehta T."/>
            <person name="Neiman D."/>
            <person name="Pearson M."/>
            <person name="Roberts A."/>
            <person name="Saif S."/>
            <person name="Shea T."/>
            <person name="Shenoy N."/>
            <person name="Sisk P."/>
            <person name="Stolte C."/>
            <person name="Sykes S."/>
            <person name="Walk T."/>
            <person name="White J."/>
            <person name="Yandava C."/>
            <person name="Haas B."/>
            <person name="Nusbaum C."/>
            <person name="Birren B."/>
        </authorList>
    </citation>
    <scope>NUCLEOTIDE SEQUENCE</scope>
    <source>
        <strain evidence="2">R3-111a-1</strain>
    </source>
</reference>
<reference evidence="3" key="5">
    <citation type="submission" date="2018-04" db="UniProtKB">
        <authorList>
            <consortium name="EnsemblFungi"/>
        </authorList>
    </citation>
    <scope>IDENTIFICATION</scope>
    <source>
        <strain evidence="3">R3-111a-1</strain>
    </source>
</reference>
<dbReference type="EnsemblFungi" id="EJT81739">
    <property type="protein sequence ID" value="EJT81739"/>
    <property type="gene ID" value="GGTG_01714"/>
</dbReference>
<gene>
    <name evidence="3" type="primary">20342172</name>
    <name evidence="2" type="ORF">GGTG_01714</name>
</gene>
<name>J3NKD5_GAET3</name>
<feature type="region of interest" description="Disordered" evidence="1">
    <location>
        <begin position="79"/>
        <end position="98"/>
    </location>
</feature>
<dbReference type="GeneID" id="20342172"/>
<reference evidence="2" key="3">
    <citation type="submission" date="2010-09" db="EMBL/GenBank/DDBJ databases">
        <title>Annotation of Gaeumannomyces graminis var. tritici R3-111a-1.</title>
        <authorList>
            <consortium name="The Broad Institute Genome Sequencing Platform"/>
            <person name="Ma L.-J."/>
            <person name="Dead R."/>
            <person name="Young S.K."/>
            <person name="Zeng Q."/>
            <person name="Gargeya S."/>
            <person name="Fitzgerald M."/>
            <person name="Haas B."/>
            <person name="Abouelleil A."/>
            <person name="Alvarado L."/>
            <person name="Arachchi H.M."/>
            <person name="Berlin A."/>
            <person name="Brown A."/>
            <person name="Chapman S.B."/>
            <person name="Chen Z."/>
            <person name="Dunbar C."/>
            <person name="Freedman E."/>
            <person name="Gearin G."/>
            <person name="Gellesch M."/>
            <person name="Goldberg J."/>
            <person name="Griggs A."/>
            <person name="Gujja S."/>
            <person name="Heiman D."/>
            <person name="Howarth C."/>
            <person name="Larson L."/>
            <person name="Lui A."/>
            <person name="MacDonald P.J.P."/>
            <person name="Mehta T."/>
            <person name="Montmayeur A."/>
            <person name="Murphy C."/>
            <person name="Neiman D."/>
            <person name="Pearson M."/>
            <person name="Priest M."/>
            <person name="Roberts A."/>
            <person name="Saif S."/>
            <person name="Shea T."/>
            <person name="Shenoy N."/>
            <person name="Sisk P."/>
            <person name="Stolte C."/>
            <person name="Sykes S."/>
            <person name="Yandava C."/>
            <person name="Wortman J."/>
            <person name="Nusbaum C."/>
            <person name="Birren B."/>
        </authorList>
    </citation>
    <scope>NUCLEOTIDE SEQUENCE</scope>
    <source>
        <strain evidence="2">R3-111a-1</strain>
    </source>
</reference>
<dbReference type="HOGENOM" id="CLU_2333712_0_0_1"/>
<organism evidence="2">
    <name type="scientific">Gaeumannomyces tritici (strain R3-111a-1)</name>
    <name type="common">Wheat and barley take-all root rot fungus</name>
    <name type="synonym">Gaeumannomyces graminis var. tritici</name>
    <dbReference type="NCBI Taxonomy" id="644352"/>
    <lineage>
        <taxon>Eukaryota</taxon>
        <taxon>Fungi</taxon>
        <taxon>Dikarya</taxon>
        <taxon>Ascomycota</taxon>
        <taxon>Pezizomycotina</taxon>
        <taxon>Sordariomycetes</taxon>
        <taxon>Sordariomycetidae</taxon>
        <taxon>Magnaporthales</taxon>
        <taxon>Magnaporthaceae</taxon>
        <taxon>Gaeumannomyces</taxon>
    </lineage>
</organism>
<sequence length="98" mass="10760">MCLLSHGSSSRAIATRTQHALSASLVHPRTHPPARQRLTTWQPIRHRRVENAPRFLRTVPALACAFRLMSGNGGGHELMQQDRSACGRPITGPEATSK</sequence>
<dbReference type="Proteomes" id="UP000006039">
    <property type="component" value="Unassembled WGS sequence"/>
</dbReference>
<evidence type="ECO:0000313" key="3">
    <source>
        <dbReference type="EnsemblFungi" id="EJT81739"/>
    </source>
</evidence>
<dbReference type="RefSeq" id="XP_009217748.1">
    <property type="nucleotide sequence ID" value="XM_009219484.1"/>
</dbReference>
<dbReference type="VEuPathDB" id="FungiDB:GGTG_01714"/>
<reference evidence="4" key="1">
    <citation type="submission" date="2010-07" db="EMBL/GenBank/DDBJ databases">
        <title>The genome sequence of Gaeumannomyces graminis var. tritici strain R3-111a-1.</title>
        <authorList>
            <consortium name="The Broad Institute Genome Sequencing Platform"/>
            <person name="Ma L.-J."/>
            <person name="Dead R."/>
            <person name="Young S."/>
            <person name="Zeng Q."/>
            <person name="Koehrsen M."/>
            <person name="Alvarado L."/>
            <person name="Berlin A."/>
            <person name="Chapman S.B."/>
            <person name="Chen Z."/>
            <person name="Freedman E."/>
            <person name="Gellesch M."/>
            <person name="Goldberg J."/>
            <person name="Griggs A."/>
            <person name="Gujja S."/>
            <person name="Heilman E.R."/>
            <person name="Heiman D."/>
            <person name="Hepburn T."/>
            <person name="Howarth C."/>
            <person name="Jen D."/>
            <person name="Larson L."/>
            <person name="Mehta T."/>
            <person name="Neiman D."/>
            <person name="Pearson M."/>
            <person name="Roberts A."/>
            <person name="Saif S."/>
            <person name="Shea T."/>
            <person name="Shenoy N."/>
            <person name="Sisk P."/>
            <person name="Stolte C."/>
            <person name="Sykes S."/>
            <person name="Walk T."/>
            <person name="White J."/>
            <person name="Yandava C."/>
            <person name="Haas B."/>
            <person name="Nusbaum C."/>
            <person name="Birren B."/>
        </authorList>
    </citation>
    <scope>NUCLEOTIDE SEQUENCE [LARGE SCALE GENOMIC DNA]</scope>
    <source>
        <strain evidence="4">R3-111a-1</strain>
    </source>
</reference>